<sequence>MRNNSRSLFQVVTLSLILVFFFACERVIDTLNPITFEYYPVEEGKYKIYQIDSIVYDEYNCTVQTNSYQIKEITGPKGTDGEGDVFHSIQRYYRKDSTEAWALQHIWTEKIEDNQLQRVEDNQRMIKMVFPVQEDRHWDGIVYIRRDTLVPIRGGAIDMFKDWDDFVCQDVGKTFIDTLANIVYPDAVKIMQVDKTNNIERRFSVEVYAKHIGMVYKEMRILDTQCRPPGTCTGNSDIASCILKPWHIKAEKGFILKQSLLEHNY</sequence>
<organism evidence="1 2">
    <name type="scientific">Aureispira anguillae</name>
    <dbReference type="NCBI Taxonomy" id="2864201"/>
    <lineage>
        <taxon>Bacteria</taxon>
        <taxon>Pseudomonadati</taxon>
        <taxon>Bacteroidota</taxon>
        <taxon>Saprospiria</taxon>
        <taxon>Saprospirales</taxon>
        <taxon>Saprospiraceae</taxon>
        <taxon>Aureispira</taxon>
    </lineage>
</organism>
<evidence type="ECO:0000313" key="2">
    <source>
        <dbReference type="Proteomes" id="UP001060919"/>
    </source>
</evidence>
<dbReference type="RefSeq" id="WP_264791325.1">
    <property type="nucleotide sequence ID" value="NZ_AP026867.1"/>
</dbReference>
<dbReference type="Proteomes" id="UP001060919">
    <property type="component" value="Chromosome"/>
</dbReference>
<reference evidence="1" key="1">
    <citation type="submission" date="2022-09" db="EMBL/GenBank/DDBJ databases">
        <title>Aureispira anguillicida sp. nov., isolated from Leptocephalus of Japanese eel Anguilla japonica.</title>
        <authorList>
            <person name="Yuasa K."/>
            <person name="Mekata T."/>
            <person name="Ikunari K."/>
        </authorList>
    </citation>
    <scope>NUCLEOTIDE SEQUENCE</scope>
    <source>
        <strain evidence="1">EL160426</strain>
    </source>
</reference>
<dbReference type="KEGG" id="aup:AsAng_0006850"/>
<dbReference type="EMBL" id="AP026867">
    <property type="protein sequence ID" value="BDS09980.1"/>
    <property type="molecule type" value="Genomic_DNA"/>
</dbReference>
<protein>
    <recommendedName>
        <fullName evidence="3">Lipoprotein</fullName>
    </recommendedName>
</protein>
<proteinExistence type="predicted"/>
<name>A0A915YBE6_9BACT</name>
<evidence type="ECO:0008006" key="3">
    <source>
        <dbReference type="Google" id="ProtNLM"/>
    </source>
</evidence>
<dbReference type="AlphaFoldDB" id="A0A915YBE6"/>
<dbReference type="PROSITE" id="PS51257">
    <property type="entry name" value="PROKAR_LIPOPROTEIN"/>
    <property type="match status" value="1"/>
</dbReference>
<keyword evidence="2" id="KW-1185">Reference proteome</keyword>
<evidence type="ECO:0000313" key="1">
    <source>
        <dbReference type="EMBL" id="BDS09980.1"/>
    </source>
</evidence>
<gene>
    <name evidence="1" type="ORF">AsAng_0006850</name>
</gene>
<accession>A0A915YBE6</accession>